<organism evidence="2 3">
    <name type="scientific">Acidithiobacillus caldus (strain ATCC 51756 / DSM 8584 / KU)</name>
    <dbReference type="NCBI Taxonomy" id="637389"/>
    <lineage>
        <taxon>Bacteria</taxon>
        <taxon>Pseudomonadati</taxon>
        <taxon>Pseudomonadota</taxon>
        <taxon>Acidithiobacillia</taxon>
        <taxon>Acidithiobacillales</taxon>
        <taxon>Acidithiobacillaceae</taxon>
        <taxon>Acidithiobacillus</taxon>
    </lineage>
</organism>
<keyword evidence="2" id="KW-0808">Transferase</keyword>
<evidence type="ECO:0000313" key="2">
    <source>
        <dbReference type="EMBL" id="AIA55609.1"/>
    </source>
</evidence>
<dbReference type="AlphaFoldDB" id="A0A059ZRW6"/>
<dbReference type="InterPro" id="IPR036249">
    <property type="entry name" value="Thioredoxin-like_sf"/>
</dbReference>
<dbReference type="eggNOG" id="COG0526">
    <property type="taxonomic scope" value="Bacteria"/>
</dbReference>
<dbReference type="InterPro" id="IPR012336">
    <property type="entry name" value="Thioredoxin-like_fold"/>
</dbReference>
<name>A0A059ZRW6_ACICK</name>
<dbReference type="EC" id="2.5.1.6" evidence="2"/>
<evidence type="ECO:0000313" key="3">
    <source>
        <dbReference type="Proteomes" id="UP000005522"/>
    </source>
</evidence>
<sequence length="80" mass="8806">MKVQLLVSKWCPSCPQAEIIWKEAAEKRPMDLEILDVADKAGREVVSRLRIKTVPAVVIDGALKAVGVQPLSQVLQLLDT</sequence>
<accession>A0A059ZRW6</accession>
<evidence type="ECO:0000259" key="1">
    <source>
        <dbReference type="Pfam" id="PF13192"/>
    </source>
</evidence>
<dbReference type="RefSeq" id="WP_004872022.1">
    <property type="nucleotide sequence ID" value="NZ_CP005986.1"/>
</dbReference>
<feature type="domain" description="Thioredoxin-like fold" evidence="1">
    <location>
        <begin position="1"/>
        <end position="76"/>
    </location>
</feature>
<proteinExistence type="predicted"/>
<dbReference type="Pfam" id="PF13192">
    <property type="entry name" value="Thioredoxin_3"/>
    <property type="match status" value="1"/>
</dbReference>
<dbReference type="Gene3D" id="3.40.30.10">
    <property type="entry name" value="Glutaredoxin"/>
    <property type="match status" value="1"/>
</dbReference>
<dbReference type="SUPFAM" id="SSF52833">
    <property type="entry name" value="Thioredoxin-like"/>
    <property type="match status" value="1"/>
</dbReference>
<dbReference type="HOGENOM" id="CLU_090389_20_3_6"/>
<reference evidence="2 3" key="1">
    <citation type="journal article" date="2009" name="J. Bacteriol.">
        <title>Draft genome sequence of the extremely acidophilic bacterium Acidithiobacillus caldus ATCC 51756 reveals metabolic versatility in the genus Acidithiobacillus.</title>
        <authorList>
            <person name="Valdes J."/>
            <person name="Quatrini R."/>
            <person name="Hallberg K."/>
            <person name="Dopson M."/>
            <person name="Valenzuela P.D."/>
            <person name="Holmes D.S."/>
        </authorList>
    </citation>
    <scope>NUCLEOTIDE SEQUENCE [LARGE SCALE GENOMIC DNA]</scope>
    <source>
        <strain evidence="3">ATCC 51756 / DSM 8584 / KU</strain>
    </source>
</reference>
<dbReference type="Proteomes" id="UP000005522">
    <property type="component" value="Chromosome"/>
</dbReference>
<dbReference type="KEGG" id="acz:Acaty_c1749"/>
<dbReference type="GO" id="GO:0004478">
    <property type="term" value="F:methionine adenosyltransferase activity"/>
    <property type="evidence" value="ECO:0007669"/>
    <property type="project" value="UniProtKB-EC"/>
</dbReference>
<gene>
    <name evidence="2" type="ORF">Acaty_c1749</name>
</gene>
<dbReference type="EMBL" id="CP005986">
    <property type="protein sequence ID" value="AIA55609.1"/>
    <property type="molecule type" value="Genomic_DNA"/>
</dbReference>
<dbReference type="GeneID" id="92931852"/>
<protein>
    <submittedName>
        <fullName evidence="2">S-adenosylmethionine synthetase</fullName>
        <ecNumber evidence="2">2.5.1.6</ecNumber>
    </submittedName>
</protein>